<sequence length="145" mass="16047">MPPGSTSGASGRECSFLFPTSHETSGQQKKTAFKTALAKSVFHGNSESLPAERRVSLISNISRFQPARREASPSYLTSHGFSLPAERRVSLISDISRFQSARREASPSYLTSHGFSMSAERRLPHICPIKQNVQKDTEGKRIRPQ</sequence>
<dbReference type="Proteomes" id="UP001283361">
    <property type="component" value="Unassembled WGS sequence"/>
</dbReference>
<dbReference type="AlphaFoldDB" id="A0AAE1B082"/>
<reference evidence="2" key="1">
    <citation type="journal article" date="2023" name="G3 (Bethesda)">
        <title>A reference genome for the long-term kleptoplast-retaining sea slug Elysia crispata morphotype clarki.</title>
        <authorList>
            <person name="Eastman K.E."/>
            <person name="Pendleton A.L."/>
            <person name="Shaikh M.A."/>
            <person name="Suttiyut T."/>
            <person name="Ogas R."/>
            <person name="Tomko P."/>
            <person name="Gavelis G."/>
            <person name="Widhalm J.R."/>
            <person name="Wisecaver J.H."/>
        </authorList>
    </citation>
    <scope>NUCLEOTIDE SEQUENCE</scope>
    <source>
        <strain evidence="2">ECLA1</strain>
    </source>
</reference>
<gene>
    <name evidence="2" type="ORF">RRG08_055592</name>
</gene>
<accession>A0AAE1B082</accession>
<feature type="compositionally biased region" description="Polar residues" evidence="1">
    <location>
        <begin position="21"/>
        <end position="30"/>
    </location>
</feature>
<protein>
    <submittedName>
        <fullName evidence="2">Uncharacterized protein</fullName>
    </submittedName>
</protein>
<evidence type="ECO:0000313" key="2">
    <source>
        <dbReference type="EMBL" id="KAK3797394.1"/>
    </source>
</evidence>
<feature type="region of interest" description="Disordered" evidence="1">
    <location>
        <begin position="1"/>
        <end position="31"/>
    </location>
</feature>
<proteinExistence type="predicted"/>
<organism evidence="2 3">
    <name type="scientific">Elysia crispata</name>
    <name type="common">lettuce slug</name>
    <dbReference type="NCBI Taxonomy" id="231223"/>
    <lineage>
        <taxon>Eukaryota</taxon>
        <taxon>Metazoa</taxon>
        <taxon>Spiralia</taxon>
        <taxon>Lophotrochozoa</taxon>
        <taxon>Mollusca</taxon>
        <taxon>Gastropoda</taxon>
        <taxon>Heterobranchia</taxon>
        <taxon>Euthyneura</taxon>
        <taxon>Panpulmonata</taxon>
        <taxon>Sacoglossa</taxon>
        <taxon>Placobranchoidea</taxon>
        <taxon>Plakobranchidae</taxon>
        <taxon>Elysia</taxon>
    </lineage>
</organism>
<keyword evidence="3" id="KW-1185">Reference proteome</keyword>
<evidence type="ECO:0000313" key="3">
    <source>
        <dbReference type="Proteomes" id="UP001283361"/>
    </source>
</evidence>
<comment type="caution">
    <text evidence="2">The sequence shown here is derived from an EMBL/GenBank/DDBJ whole genome shotgun (WGS) entry which is preliminary data.</text>
</comment>
<dbReference type="EMBL" id="JAWDGP010000767">
    <property type="protein sequence ID" value="KAK3797394.1"/>
    <property type="molecule type" value="Genomic_DNA"/>
</dbReference>
<evidence type="ECO:0000256" key="1">
    <source>
        <dbReference type="SAM" id="MobiDB-lite"/>
    </source>
</evidence>
<name>A0AAE1B082_9GAST</name>